<proteinExistence type="predicted"/>
<dbReference type="Proteomes" id="UP000793456">
    <property type="component" value="Chromosome IV"/>
</dbReference>
<reference evidence="1" key="1">
    <citation type="submission" date="2018-11" db="EMBL/GenBank/DDBJ databases">
        <title>The sequence and de novo assembly of Larimichthys crocea genome using PacBio and Hi-C technologies.</title>
        <authorList>
            <person name="Xu P."/>
            <person name="Chen B."/>
            <person name="Zhou Z."/>
            <person name="Ke Q."/>
            <person name="Wu Y."/>
            <person name="Bai H."/>
            <person name="Pu F."/>
        </authorList>
    </citation>
    <scope>NUCLEOTIDE SEQUENCE</scope>
    <source>
        <tissue evidence="1">Muscle</tissue>
    </source>
</reference>
<evidence type="ECO:0000313" key="1">
    <source>
        <dbReference type="EMBL" id="TMS19900.1"/>
    </source>
</evidence>
<protein>
    <submittedName>
        <fullName evidence="1">Uncharacterized protein</fullName>
    </submittedName>
</protein>
<gene>
    <name evidence="1" type="ORF">E3U43_006393</name>
</gene>
<dbReference type="EMBL" id="CM011677">
    <property type="protein sequence ID" value="TMS19900.1"/>
    <property type="molecule type" value="Genomic_DNA"/>
</dbReference>
<accession>A0ACD3RKK9</accession>
<comment type="caution">
    <text evidence="1">The sequence shown here is derived from an EMBL/GenBank/DDBJ whole genome shotgun (WGS) entry which is preliminary data.</text>
</comment>
<evidence type="ECO:0000313" key="2">
    <source>
        <dbReference type="Proteomes" id="UP000793456"/>
    </source>
</evidence>
<keyword evidence="2" id="KW-1185">Reference proteome</keyword>
<sequence>MSSPESDSKAEAEDEDDLLYLMIYDMKTYEKELKETVESPQSGRERPRPEPLIIDAESDDSEDETTQAQRQKDQEGPEGAHLAMKKRRLVLHLPSQAANPHSLPVNQIEIQEDFLA</sequence>
<name>A0ACD3RKK9_LARCR</name>
<organism evidence="1 2">
    <name type="scientific">Larimichthys crocea</name>
    <name type="common">Large yellow croaker</name>
    <name type="synonym">Pseudosciaena crocea</name>
    <dbReference type="NCBI Taxonomy" id="215358"/>
    <lineage>
        <taxon>Eukaryota</taxon>
        <taxon>Metazoa</taxon>
        <taxon>Chordata</taxon>
        <taxon>Craniata</taxon>
        <taxon>Vertebrata</taxon>
        <taxon>Euteleostomi</taxon>
        <taxon>Actinopterygii</taxon>
        <taxon>Neopterygii</taxon>
        <taxon>Teleostei</taxon>
        <taxon>Neoteleostei</taxon>
        <taxon>Acanthomorphata</taxon>
        <taxon>Eupercaria</taxon>
        <taxon>Sciaenidae</taxon>
        <taxon>Larimichthys</taxon>
    </lineage>
</organism>